<comment type="caution">
    <text evidence="1">The sequence shown here is derived from an EMBL/GenBank/DDBJ whole genome shotgun (WGS) entry which is preliminary data.</text>
</comment>
<organism evidence="1 2">
    <name type="scientific">Kaistia nematophila</name>
    <dbReference type="NCBI Taxonomy" id="2994654"/>
    <lineage>
        <taxon>Bacteria</taxon>
        <taxon>Pseudomonadati</taxon>
        <taxon>Pseudomonadota</taxon>
        <taxon>Alphaproteobacteria</taxon>
        <taxon>Hyphomicrobiales</taxon>
        <taxon>Kaistiaceae</taxon>
        <taxon>Kaistia</taxon>
    </lineage>
</organism>
<protein>
    <submittedName>
        <fullName evidence="1">Uncharacterized protein</fullName>
    </submittedName>
</protein>
<keyword evidence="2" id="KW-1185">Reference proteome</keyword>
<dbReference type="AlphaFoldDB" id="A0A9X3E8L8"/>
<evidence type="ECO:0000313" key="2">
    <source>
        <dbReference type="Proteomes" id="UP001144805"/>
    </source>
</evidence>
<sequence>MIENGAALDGGLLAMDKGPSQAVGMGHMDVLELLGALHNALQPGASVEDTESWMQAFTVIRREMEADPKTDKYDIETLDVLAGKLATLIAELEAGQREPDFKPARTWVAALGASVHRRRS</sequence>
<gene>
    <name evidence="1" type="ORF">OSH07_06215</name>
</gene>
<evidence type="ECO:0000313" key="1">
    <source>
        <dbReference type="EMBL" id="MCX5568780.1"/>
    </source>
</evidence>
<reference evidence="1" key="1">
    <citation type="submission" date="2022-11" db="EMBL/GenBank/DDBJ databases">
        <title>Biodiversity and phylogenetic relationships of bacteria.</title>
        <authorList>
            <person name="Machado R.A.R."/>
            <person name="Bhat A."/>
            <person name="Loulou A."/>
            <person name="Kallel S."/>
        </authorList>
    </citation>
    <scope>NUCLEOTIDE SEQUENCE</scope>
    <source>
        <strain evidence="1">K-TC2</strain>
    </source>
</reference>
<accession>A0A9X3E8L8</accession>
<dbReference type="RefSeq" id="WP_266337748.1">
    <property type="nucleotide sequence ID" value="NZ_JAPKNK010000002.1"/>
</dbReference>
<name>A0A9X3E8L8_9HYPH</name>
<proteinExistence type="predicted"/>
<dbReference type="Proteomes" id="UP001144805">
    <property type="component" value="Unassembled WGS sequence"/>
</dbReference>
<dbReference type="EMBL" id="JAPKNK010000002">
    <property type="protein sequence ID" value="MCX5568780.1"/>
    <property type="molecule type" value="Genomic_DNA"/>
</dbReference>